<accession>A0A1H4DWY9</accession>
<evidence type="ECO:0000256" key="4">
    <source>
        <dbReference type="ARBA" id="ARBA00020653"/>
    </source>
</evidence>
<comment type="cofactor">
    <cofactor evidence="1">
        <name>Mg(2+)</name>
        <dbReference type="ChEBI" id="CHEBI:18420"/>
    </cofactor>
</comment>
<dbReference type="GO" id="GO:0046820">
    <property type="term" value="F:4-amino-4-deoxychorismate synthase activity"/>
    <property type="evidence" value="ECO:0007669"/>
    <property type="project" value="UniProtKB-EC"/>
</dbReference>
<dbReference type="Pfam" id="PF04715">
    <property type="entry name" value="Anth_synt_I_N"/>
    <property type="match status" value="1"/>
</dbReference>
<evidence type="ECO:0000313" key="14">
    <source>
        <dbReference type="EMBL" id="SEA77303.1"/>
    </source>
</evidence>
<dbReference type="PANTHER" id="PTHR11236">
    <property type="entry name" value="AMINOBENZOATE/ANTHRANILATE SYNTHASE"/>
    <property type="match status" value="1"/>
</dbReference>
<dbReference type="PRINTS" id="PR00095">
    <property type="entry name" value="ANTSNTHASEI"/>
</dbReference>
<dbReference type="SUPFAM" id="SSF56322">
    <property type="entry name" value="ADC synthase"/>
    <property type="match status" value="1"/>
</dbReference>
<evidence type="ECO:0000313" key="15">
    <source>
        <dbReference type="Proteomes" id="UP000199394"/>
    </source>
</evidence>
<feature type="domain" description="Chorismate-utilising enzyme C-terminal" evidence="12">
    <location>
        <begin position="186"/>
        <end position="439"/>
    </location>
</feature>
<proteinExistence type="predicted"/>
<evidence type="ECO:0000256" key="3">
    <source>
        <dbReference type="ARBA" id="ARBA00013139"/>
    </source>
</evidence>
<evidence type="ECO:0000256" key="1">
    <source>
        <dbReference type="ARBA" id="ARBA00001946"/>
    </source>
</evidence>
<dbReference type="OrthoDB" id="9803598at2"/>
<feature type="compositionally biased region" description="Basic and acidic residues" evidence="11">
    <location>
        <begin position="278"/>
        <end position="291"/>
    </location>
</feature>
<dbReference type="InterPro" id="IPR015890">
    <property type="entry name" value="Chorismate_C"/>
</dbReference>
<comment type="function">
    <text evidence="9">Part of a heterotetrameric complex that catalyzes the two-step biosynthesis of anthranilate, an intermediate in the biosynthesis of L-tryptophan. In the first step, the glutamine-binding beta subunit (TrpG) of anthranilate synthase (AS) provides the glutamine amidotransferase activity which generates ammonia as a substrate that, along with chorismate, is used in the second step, catalyzed by the large alpha subunit of AS (TrpE) to produce anthranilate. In the absence of TrpG, TrpE can synthesize anthranilate directly from chorismate and high concentrations of ammonia.</text>
</comment>
<dbReference type="InterPro" id="IPR005802">
    <property type="entry name" value="ADC_synth_comp_1"/>
</dbReference>
<keyword evidence="6" id="KW-0479">Metal-binding</keyword>
<keyword evidence="5" id="KW-0808">Transferase</keyword>
<name>A0A1H4DWY9_9FIRM</name>
<dbReference type="GO" id="GO:0004049">
    <property type="term" value="F:anthranilate synthase activity"/>
    <property type="evidence" value="ECO:0007669"/>
    <property type="project" value="UniProtKB-EC"/>
</dbReference>
<reference evidence="14 15" key="1">
    <citation type="submission" date="2016-10" db="EMBL/GenBank/DDBJ databases">
        <authorList>
            <person name="de Groot N.N."/>
        </authorList>
    </citation>
    <scope>NUCLEOTIDE SEQUENCE [LARGE SCALE GENOMIC DNA]</scope>
    <source>
        <strain evidence="14 15">SR12</strain>
    </source>
</reference>
<evidence type="ECO:0000256" key="8">
    <source>
        <dbReference type="ARBA" id="ARBA00023239"/>
    </source>
</evidence>
<evidence type="ECO:0000259" key="12">
    <source>
        <dbReference type="Pfam" id="PF00425"/>
    </source>
</evidence>
<keyword evidence="7" id="KW-0460">Magnesium</keyword>
<evidence type="ECO:0000256" key="7">
    <source>
        <dbReference type="ARBA" id="ARBA00022842"/>
    </source>
</evidence>
<feature type="region of interest" description="Disordered" evidence="11">
    <location>
        <begin position="268"/>
        <end position="291"/>
    </location>
</feature>
<evidence type="ECO:0000256" key="11">
    <source>
        <dbReference type="SAM" id="MobiDB-lite"/>
    </source>
</evidence>
<dbReference type="Gene3D" id="3.60.120.10">
    <property type="entry name" value="Anthranilate synthase"/>
    <property type="match status" value="1"/>
</dbReference>
<sequence>MTTHVRKLELKKTPEEIYTICKDYAMCSILDSSLVGDNGRYSLVGLHPYLILKEEDGITYENGRAIDIPFEERLNAILEENRSDNLSVLPMIAGGIGYFSYDFGCKFEKISLSHPKEVRIPEALFCFYDDYLILDRLKKEVYLASSKGLPTWEHNIKTLLEKLSHPPKPQGAVHRGAAQQSFNFSREDYEKTVKKMIDHIVEGDIYIANLTQQMQVHCEMDAFELFLRMRKTNPSPFGAYLHYGDFEIVSASPERFLLIKDGMIETKPIKGTRPRGKNTAEDRQLREELEQSGKDHSELLMIVDLERNDLNRICEAGSVKVVDPFAIHSFATVHHLVTTVIGKIKKECSFDQILRAVFPGGSITGAPKIESMKIIDQLEHSRRGLYTGSIGYLSFDGSCDLNIVIRTAVIQNQKHHIGIGGGITCESDPAAEYAETLQKAKAFSDIYWGRDYCASINA</sequence>
<evidence type="ECO:0000256" key="5">
    <source>
        <dbReference type="ARBA" id="ARBA00022679"/>
    </source>
</evidence>
<dbReference type="Pfam" id="PF00425">
    <property type="entry name" value="Chorismate_bind"/>
    <property type="match status" value="1"/>
</dbReference>
<evidence type="ECO:0000259" key="13">
    <source>
        <dbReference type="Pfam" id="PF04715"/>
    </source>
</evidence>
<dbReference type="NCBIfam" id="TIGR00553">
    <property type="entry name" value="pabB"/>
    <property type="match status" value="1"/>
</dbReference>
<protein>
    <recommendedName>
        <fullName evidence="4">Anthranilate synthase component 1</fullName>
        <ecNumber evidence="3">2.6.1.85</ecNumber>
    </recommendedName>
</protein>
<dbReference type="RefSeq" id="WP_090309330.1">
    <property type="nucleotide sequence ID" value="NZ_FNRK01000029.1"/>
</dbReference>
<dbReference type="PANTHER" id="PTHR11236:SF48">
    <property type="entry name" value="ISOCHORISMATE SYNTHASE MENF"/>
    <property type="match status" value="1"/>
</dbReference>
<evidence type="ECO:0000256" key="10">
    <source>
        <dbReference type="ARBA" id="ARBA00047683"/>
    </source>
</evidence>
<keyword evidence="15" id="KW-1185">Reference proteome</keyword>
<dbReference type="GO" id="GO:0046872">
    <property type="term" value="F:metal ion binding"/>
    <property type="evidence" value="ECO:0007669"/>
    <property type="project" value="UniProtKB-KW"/>
</dbReference>
<dbReference type="InterPro" id="IPR005801">
    <property type="entry name" value="ADC_synthase"/>
</dbReference>
<comment type="subunit">
    <text evidence="2">Heterotetramer consisting of two non-identical subunits: a beta subunit (TrpG) and a large alpha subunit (TrpE).</text>
</comment>
<dbReference type="Proteomes" id="UP000199394">
    <property type="component" value="Unassembled WGS sequence"/>
</dbReference>
<dbReference type="InterPro" id="IPR006805">
    <property type="entry name" value="Anth_synth_I_N"/>
</dbReference>
<dbReference type="GO" id="GO:0009396">
    <property type="term" value="P:folic acid-containing compound biosynthetic process"/>
    <property type="evidence" value="ECO:0007669"/>
    <property type="project" value="InterPro"/>
</dbReference>
<dbReference type="InterPro" id="IPR019999">
    <property type="entry name" value="Anth_synth_I-like"/>
</dbReference>
<evidence type="ECO:0000256" key="2">
    <source>
        <dbReference type="ARBA" id="ARBA00011575"/>
    </source>
</evidence>
<gene>
    <name evidence="14" type="ORF">SAMN04515656_1295</name>
</gene>
<dbReference type="EMBL" id="FNRK01000029">
    <property type="protein sequence ID" value="SEA77303.1"/>
    <property type="molecule type" value="Genomic_DNA"/>
</dbReference>
<evidence type="ECO:0000256" key="6">
    <source>
        <dbReference type="ARBA" id="ARBA00022723"/>
    </source>
</evidence>
<feature type="domain" description="Anthranilate synthase component I N-terminal" evidence="13">
    <location>
        <begin position="13"/>
        <end position="143"/>
    </location>
</feature>
<dbReference type="AlphaFoldDB" id="A0A1H4DWY9"/>
<dbReference type="GO" id="GO:0000162">
    <property type="term" value="P:L-tryptophan biosynthetic process"/>
    <property type="evidence" value="ECO:0007669"/>
    <property type="project" value="TreeGrafter"/>
</dbReference>
<dbReference type="STRING" id="81409.SAMN04515656_1295"/>
<comment type="catalytic activity">
    <reaction evidence="10">
        <text>chorismate + L-glutamine = anthranilate + pyruvate + L-glutamate + H(+)</text>
        <dbReference type="Rhea" id="RHEA:21732"/>
        <dbReference type="ChEBI" id="CHEBI:15361"/>
        <dbReference type="ChEBI" id="CHEBI:15378"/>
        <dbReference type="ChEBI" id="CHEBI:16567"/>
        <dbReference type="ChEBI" id="CHEBI:29748"/>
        <dbReference type="ChEBI" id="CHEBI:29985"/>
        <dbReference type="ChEBI" id="CHEBI:58359"/>
        <dbReference type="EC" id="4.1.3.27"/>
    </reaction>
</comment>
<keyword evidence="8" id="KW-0456">Lyase</keyword>
<evidence type="ECO:0000256" key="9">
    <source>
        <dbReference type="ARBA" id="ARBA00025634"/>
    </source>
</evidence>
<organism evidence="14 15">
    <name type="scientific">Eubacterium aggregans</name>
    <dbReference type="NCBI Taxonomy" id="81409"/>
    <lineage>
        <taxon>Bacteria</taxon>
        <taxon>Bacillati</taxon>
        <taxon>Bacillota</taxon>
        <taxon>Clostridia</taxon>
        <taxon>Eubacteriales</taxon>
        <taxon>Eubacteriaceae</taxon>
        <taxon>Eubacterium</taxon>
    </lineage>
</organism>
<dbReference type="EC" id="2.6.1.85" evidence="3"/>